<reference evidence="1" key="1">
    <citation type="submission" date="2014-11" db="EMBL/GenBank/DDBJ databases">
        <authorList>
            <person name="Amaro Gonzalez C."/>
        </authorList>
    </citation>
    <scope>NUCLEOTIDE SEQUENCE</scope>
</reference>
<dbReference type="AlphaFoldDB" id="A0A0E9XW92"/>
<organism evidence="1">
    <name type="scientific">Anguilla anguilla</name>
    <name type="common">European freshwater eel</name>
    <name type="synonym">Muraena anguilla</name>
    <dbReference type="NCBI Taxonomy" id="7936"/>
    <lineage>
        <taxon>Eukaryota</taxon>
        <taxon>Metazoa</taxon>
        <taxon>Chordata</taxon>
        <taxon>Craniata</taxon>
        <taxon>Vertebrata</taxon>
        <taxon>Euteleostomi</taxon>
        <taxon>Actinopterygii</taxon>
        <taxon>Neopterygii</taxon>
        <taxon>Teleostei</taxon>
        <taxon>Anguilliformes</taxon>
        <taxon>Anguillidae</taxon>
        <taxon>Anguilla</taxon>
    </lineage>
</organism>
<protein>
    <submittedName>
        <fullName evidence="1">Uncharacterized protein</fullName>
    </submittedName>
</protein>
<dbReference type="EMBL" id="GBXM01002447">
    <property type="protein sequence ID" value="JAI06131.1"/>
    <property type="molecule type" value="Transcribed_RNA"/>
</dbReference>
<name>A0A0E9XW92_ANGAN</name>
<proteinExistence type="predicted"/>
<accession>A0A0E9XW92</accession>
<sequence>MYYFPALRRKKNNPSFKDEIPI</sequence>
<reference evidence="1" key="2">
    <citation type="journal article" date="2015" name="Fish Shellfish Immunol.">
        <title>Early steps in the European eel (Anguilla anguilla)-Vibrio vulnificus interaction in the gills: Role of the RtxA13 toxin.</title>
        <authorList>
            <person name="Callol A."/>
            <person name="Pajuelo D."/>
            <person name="Ebbesson L."/>
            <person name="Teles M."/>
            <person name="MacKenzie S."/>
            <person name="Amaro C."/>
        </authorList>
    </citation>
    <scope>NUCLEOTIDE SEQUENCE</scope>
</reference>
<evidence type="ECO:0000313" key="1">
    <source>
        <dbReference type="EMBL" id="JAI06131.1"/>
    </source>
</evidence>